<feature type="compositionally biased region" description="Basic and acidic residues" evidence="1">
    <location>
        <begin position="207"/>
        <end position="221"/>
    </location>
</feature>
<gene>
    <name evidence="2" type="ORF">PRZ48_011371</name>
</gene>
<sequence length="441" mass="50554">MTPEDYKRLHGKLNRYGEHYDPNVDTHLPPDLVKTKKGAIAKRQPYFRPRSAAYYKAQCSFRGLKTSGKIDELQQLLKMRDVSQDARVKEELNTVRAQVNAYQEAERRREAERWWADPGRTLEEKVLRDAFRAVEESLAKEDVLKTSCCVFRNCSADLEAAARRFGLAYEFVDLAPGSFLVNARQVVGQEGAVKAAAKRIRDEVEQQRREAEARRQAEISRQRAAAKARQEQMMSEAKQAADWDLTGSWVVECHELAEYSEGPDRPAKLSMQIWRDDFSLQDVREEEPHSSSEEEDEDEEEEERRDHKAPAPRPNDTHIPRFHASFNFGPVEGIMRIYPPSTPPQGPFKIKSHPTFVYVHRCRETGEGEIQLETDDYAPGEITFSDYGLSFKAKFKCPFIAVVLEIRGRKTAQGSGGVRSSLGPWTELGERAYEEERVGRW</sequence>
<reference evidence="2 3" key="1">
    <citation type="journal article" date="2023" name="G3 (Bethesda)">
        <title>A chromosome-level genome assembly of Zasmidium syzygii isolated from banana leaves.</title>
        <authorList>
            <person name="van Westerhoven A.C."/>
            <person name="Mehrabi R."/>
            <person name="Talebi R."/>
            <person name="Steentjes M.B.F."/>
            <person name="Corcolon B."/>
            <person name="Chong P.A."/>
            <person name="Kema G.H.J."/>
            <person name="Seidl M.F."/>
        </authorList>
    </citation>
    <scope>NUCLEOTIDE SEQUENCE [LARGE SCALE GENOMIC DNA]</scope>
    <source>
        <strain evidence="2 3">P124</strain>
    </source>
</reference>
<dbReference type="EMBL" id="JAXOVC010000009">
    <property type="protein sequence ID" value="KAK4496922.1"/>
    <property type="molecule type" value="Genomic_DNA"/>
</dbReference>
<feature type="region of interest" description="Disordered" evidence="1">
    <location>
        <begin position="207"/>
        <end position="235"/>
    </location>
</feature>
<dbReference type="Proteomes" id="UP001305779">
    <property type="component" value="Unassembled WGS sequence"/>
</dbReference>
<feature type="region of interest" description="Disordered" evidence="1">
    <location>
        <begin position="282"/>
        <end position="321"/>
    </location>
</feature>
<feature type="compositionally biased region" description="Basic and acidic residues" evidence="1">
    <location>
        <begin position="304"/>
        <end position="319"/>
    </location>
</feature>
<evidence type="ECO:0000256" key="1">
    <source>
        <dbReference type="SAM" id="MobiDB-lite"/>
    </source>
</evidence>
<evidence type="ECO:0000313" key="2">
    <source>
        <dbReference type="EMBL" id="KAK4496922.1"/>
    </source>
</evidence>
<comment type="caution">
    <text evidence="2">The sequence shown here is derived from an EMBL/GenBank/DDBJ whole genome shotgun (WGS) entry which is preliminary data.</text>
</comment>
<evidence type="ECO:0000313" key="3">
    <source>
        <dbReference type="Proteomes" id="UP001305779"/>
    </source>
</evidence>
<proteinExistence type="predicted"/>
<feature type="compositionally biased region" description="Basic and acidic residues" evidence="1">
    <location>
        <begin position="282"/>
        <end position="292"/>
    </location>
</feature>
<name>A0ABR0E660_ZASCE</name>
<accession>A0ABR0E660</accession>
<keyword evidence="3" id="KW-1185">Reference proteome</keyword>
<feature type="compositionally biased region" description="Acidic residues" evidence="1">
    <location>
        <begin position="293"/>
        <end position="303"/>
    </location>
</feature>
<organism evidence="2 3">
    <name type="scientific">Zasmidium cellare</name>
    <name type="common">Wine cellar mold</name>
    <name type="synonym">Racodium cellare</name>
    <dbReference type="NCBI Taxonomy" id="395010"/>
    <lineage>
        <taxon>Eukaryota</taxon>
        <taxon>Fungi</taxon>
        <taxon>Dikarya</taxon>
        <taxon>Ascomycota</taxon>
        <taxon>Pezizomycotina</taxon>
        <taxon>Dothideomycetes</taxon>
        <taxon>Dothideomycetidae</taxon>
        <taxon>Mycosphaerellales</taxon>
        <taxon>Mycosphaerellaceae</taxon>
        <taxon>Zasmidium</taxon>
    </lineage>
</organism>
<protein>
    <submittedName>
        <fullName evidence="2">Uncharacterized protein</fullName>
    </submittedName>
</protein>